<name>A0A841KUC0_9FIRM</name>
<organism evidence="1 2">
    <name type="scientific">Anaerosolibacter carboniphilus</name>
    <dbReference type="NCBI Taxonomy" id="1417629"/>
    <lineage>
        <taxon>Bacteria</taxon>
        <taxon>Bacillati</taxon>
        <taxon>Bacillota</taxon>
        <taxon>Clostridia</taxon>
        <taxon>Peptostreptococcales</taxon>
        <taxon>Thermotaleaceae</taxon>
        <taxon>Anaerosolibacter</taxon>
    </lineage>
</organism>
<reference evidence="1 2" key="1">
    <citation type="submission" date="2020-08" db="EMBL/GenBank/DDBJ databases">
        <title>Genomic Encyclopedia of Type Strains, Phase IV (KMG-IV): sequencing the most valuable type-strain genomes for metagenomic binning, comparative biology and taxonomic classification.</title>
        <authorList>
            <person name="Goeker M."/>
        </authorList>
    </citation>
    <scope>NUCLEOTIDE SEQUENCE [LARGE SCALE GENOMIC DNA]</scope>
    <source>
        <strain evidence="1 2">DSM 103526</strain>
    </source>
</reference>
<gene>
    <name evidence="1" type="ORF">HNQ80_003126</name>
</gene>
<keyword evidence="2" id="KW-1185">Reference proteome</keyword>
<dbReference type="Proteomes" id="UP000579281">
    <property type="component" value="Unassembled WGS sequence"/>
</dbReference>
<dbReference type="AlphaFoldDB" id="A0A841KUC0"/>
<evidence type="ECO:0000313" key="1">
    <source>
        <dbReference type="EMBL" id="MBB6217021.1"/>
    </source>
</evidence>
<protein>
    <submittedName>
        <fullName evidence="1">Uncharacterized protein</fullName>
    </submittedName>
</protein>
<sequence length="67" mass="7975">MDRKEQIKEILYYVDNHRDSHLSRNVCARILGETERPTINDEMIRELKIKLPNAKQEEIQAIFNAVH</sequence>
<accession>A0A841KUC0</accession>
<proteinExistence type="predicted"/>
<evidence type="ECO:0000313" key="2">
    <source>
        <dbReference type="Proteomes" id="UP000579281"/>
    </source>
</evidence>
<comment type="caution">
    <text evidence="1">The sequence shown here is derived from an EMBL/GenBank/DDBJ whole genome shotgun (WGS) entry which is preliminary data.</text>
</comment>
<dbReference type="EMBL" id="JACHEN010000019">
    <property type="protein sequence ID" value="MBB6217021.1"/>
    <property type="molecule type" value="Genomic_DNA"/>
</dbReference>